<feature type="domain" description="HTH tetR-type" evidence="3">
    <location>
        <begin position="12"/>
        <end position="72"/>
    </location>
</feature>
<dbReference type="STRING" id="758803.SAMN05421803_102367"/>
<protein>
    <submittedName>
        <fullName evidence="4">DNA-binding transcriptional regulator, AcrR family</fullName>
    </submittedName>
</protein>
<reference evidence="4 5" key="1">
    <citation type="submission" date="2016-11" db="EMBL/GenBank/DDBJ databases">
        <authorList>
            <person name="Jaros S."/>
            <person name="Januszkiewicz K."/>
            <person name="Wedrychowicz H."/>
        </authorList>
    </citation>
    <scope>NUCLEOTIDE SEQUENCE [LARGE SCALE GENOMIC DNA]</scope>
    <source>
        <strain evidence="4 5">CGMCC 4.5723</strain>
    </source>
</reference>
<gene>
    <name evidence="4" type="ORF">SAMN05421803_102367</name>
</gene>
<dbReference type="PROSITE" id="PS50977">
    <property type="entry name" value="HTH_TETR_2"/>
    <property type="match status" value="1"/>
</dbReference>
<dbReference type="InterPro" id="IPR001647">
    <property type="entry name" value="HTH_TetR"/>
</dbReference>
<evidence type="ECO:0000313" key="4">
    <source>
        <dbReference type="EMBL" id="SHI87589.1"/>
    </source>
</evidence>
<dbReference type="InterPro" id="IPR050109">
    <property type="entry name" value="HTH-type_TetR-like_transc_reg"/>
</dbReference>
<dbReference type="GO" id="GO:0000976">
    <property type="term" value="F:transcription cis-regulatory region binding"/>
    <property type="evidence" value="ECO:0007669"/>
    <property type="project" value="TreeGrafter"/>
</dbReference>
<keyword evidence="5" id="KW-1185">Reference proteome</keyword>
<dbReference type="OrthoDB" id="3691941at2"/>
<dbReference type="PANTHER" id="PTHR30055">
    <property type="entry name" value="HTH-TYPE TRANSCRIPTIONAL REGULATOR RUTR"/>
    <property type="match status" value="1"/>
</dbReference>
<accession>A0A1M6EQI8</accession>
<feature type="DNA-binding region" description="H-T-H motif" evidence="2">
    <location>
        <begin position="35"/>
        <end position="54"/>
    </location>
</feature>
<evidence type="ECO:0000256" key="2">
    <source>
        <dbReference type="PROSITE-ProRule" id="PRU00335"/>
    </source>
</evidence>
<dbReference type="Proteomes" id="UP000184452">
    <property type="component" value="Unassembled WGS sequence"/>
</dbReference>
<name>A0A1M6EQI8_9ACTN</name>
<dbReference type="PANTHER" id="PTHR30055:SF146">
    <property type="entry name" value="HTH-TYPE TRANSCRIPTIONAL DUAL REGULATOR CECR"/>
    <property type="match status" value="1"/>
</dbReference>
<dbReference type="Gene3D" id="1.10.357.10">
    <property type="entry name" value="Tetracycline Repressor, domain 2"/>
    <property type="match status" value="1"/>
</dbReference>
<dbReference type="Pfam" id="PF00440">
    <property type="entry name" value="TetR_N"/>
    <property type="match status" value="1"/>
</dbReference>
<evidence type="ECO:0000313" key="5">
    <source>
        <dbReference type="Proteomes" id="UP000184452"/>
    </source>
</evidence>
<dbReference type="InterPro" id="IPR009057">
    <property type="entry name" value="Homeodomain-like_sf"/>
</dbReference>
<evidence type="ECO:0000256" key="1">
    <source>
        <dbReference type="ARBA" id="ARBA00023125"/>
    </source>
</evidence>
<dbReference type="EMBL" id="FQZK01000002">
    <property type="protein sequence ID" value="SHI87589.1"/>
    <property type="molecule type" value="Genomic_DNA"/>
</dbReference>
<dbReference type="PRINTS" id="PR00455">
    <property type="entry name" value="HTHTETR"/>
</dbReference>
<dbReference type="RefSeq" id="WP_073376246.1">
    <property type="nucleotide sequence ID" value="NZ_FQZK01000002.1"/>
</dbReference>
<organism evidence="4 5">
    <name type="scientific">Nocardiopsis flavescens</name>
    <dbReference type="NCBI Taxonomy" id="758803"/>
    <lineage>
        <taxon>Bacteria</taxon>
        <taxon>Bacillati</taxon>
        <taxon>Actinomycetota</taxon>
        <taxon>Actinomycetes</taxon>
        <taxon>Streptosporangiales</taxon>
        <taxon>Nocardiopsidaceae</taxon>
        <taxon>Nocardiopsis</taxon>
    </lineage>
</organism>
<proteinExistence type="predicted"/>
<dbReference type="SUPFAM" id="SSF46689">
    <property type="entry name" value="Homeodomain-like"/>
    <property type="match status" value="1"/>
</dbReference>
<keyword evidence="1 2" id="KW-0238">DNA-binding</keyword>
<evidence type="ECO:0000259" key="3">
    <source>
        <dbReference type="PROSITE" id="PS50977"/>
    </source>
</evidence>
<sequence>MSTTEAGRSTAEARKAAILGKAVPVFALKGYHATPVTEIADAAGISQAYVFRLFGSKLGLFTATLERCFGLIEQALREGAEKAPGAPSAQVLAAMGDAYAALVADRDLLMLQVHAQSATDVPEIRDCMRRGYAASVTLVHELSGGTRDQVQYFMAMGLMCHLITALELDGVDDPWALTLVNGMTVHGRRAE</sequence>
<dbReference type="AlphaFoldDB" id="A0A1M6EQI8"/>
<dbReference type="GO" id="GO:0003700">
    <property type="term" value="F:DNA-binding transcription factor activity"/>
    <property type="evidence" value="ECO:0007669"/>
    <property type="project" value="TreeGrafter"/>
</dbReference>